<reference evidence="3" key="4">
    <citation type="submission" date="2025-09" db="UniProtKB">
        <authorList>
            <consortium name="Ensembl"/>
        </authorList>
    </citation>
    <scope>IDENTIFICATION</scope>
</reference>
<dbReference type="Proteomes" id="UP000018467">
    <property type="component" value="Unassembled WGS sequence"/>
</dbReference>
<keyword evidence="4" id="KW-1185">Reference proteome</keyword>
<feature type="compositionally biased region" description="Polar residues" evidence="1">
    <location>
        <begin position="208"/>
        <end position="220"/>
    </location>
</feature>
<feature type="domain" description="DUF4806" evidence="2">
    <location>
        <begin position="415"/>
        <end position="499"/>
    </location>
</feature>
<evidence type="ECO:0000256" key="1">
    <source>
        <dbReference type="SAM" id="MobiDB-lite"/>
    </source>
</evidence>
<evidence type="ECO:0000259" key="2">
    <source>
        <dbReference type="Pfam" id="PF16064"/>
    </source>
</evidence>
<dbReference type="PANTHER" id="PTHR34153">
    <property type="entry name" value="SI:CH211-262H13.3-RELATED-RELATED"/>
    <property type="match status" value="1"/>
</dbReference>
<organism evidence="3 4">
    <name type="scientific">Astyanax mexicanus</name>
    <name type="common">Blind cave fish</name>
    <name type="synonym">Astyanax fasciatus mexicanus</name>
    <dbReference type="NCBI Taxonomy" id="7994"/>
    <lineage>
        <taxon>Eukaryota</taxon>
        <taxon>Metazoa</taxon>
        <taxon>Chordata</taxon>
        <taxon>Craniata</taxon>
        <taxon>Vertebrata</taxon>
        <taxon>Euteleostomi</taxon>
        <taxon>Actinopterygii</taxon>
        <taxon>Neopterygii</taxon>
        <taxon>Teleostei</taxon>
        <taxon>Ostariophysi</taxon>
        <taxon>Characiformes</taxon>
        <taxon>Characoidei</taxon>
        <taxon>Acestrorhamphidae</taxon>
        <taxon>Acestrorhamphinae</taxon>
        <taxon>Astyanax</taxon>
    </lineage>
</organism>
<feature type="region of interest" description="Disordered" evidence="1">
    <location>
        <begin position="236"/>
        <end position="270"/>
    </location>
</feature>
<dbReference type="InterPro" id="IPR032071">
    <property type="entry name" value="DUF4806"/>
</dbReference>
<reference evidence="4" key="1">
    <citation type="submission" date="2013-03" db="EMBL/GenBank/DDBJ databases">
        <authorList>
            <person name="Jeffery W."/>
            <person name="Warren W."/>
            <person name="Wilson R.K."/>
        </authorList>
    </citation>
    <scope>NUCLEOTIDE SEQUENCE</scope>
    <source>
        <strain evidence="4">female</strain>
    </source>
</reference>
<dbReference type="Ensembl" id="ENSAMXT00000050912.1">
    <property type="protein sequence ID" value="ENSAMXP00000042734.1"/>
    <property type="gene ID" value="ENSAMXG00000032756.1"/>
</dbReference>
<feature type="region of interest" description="Disordered" evidence="1">
    <location>
        <begin position="193"/>
        <end position="220"/>
    </location>
</feature>
<feature type="region of interest" description="Disordered" evidence="1">
    <location>
        <begin position="151"/>
        <end position="171"/>
    </location>
</feature>
<dbReference type="AlphaFoldDB" id="A0A3B1JN15"/>
<reference evidence="3" key="3">
    <citation type="submission" date="2025-08" db="UniProtKB">
        <authorList>
            <consortium name="Ensembl"/>
        </authorList>
    </citation>
    <scope>IDENTIFICATION</scope>
</reference>
<dbReference type="Bgee" id="ENSAMXG00000032756">
    <property type="expression patterns" value="Expressed in testis and 2 other cell types or tissues"/>
</dbReference>
<dbReference type="Pfam" id="PF16064">
    <property type="entry name" value="DUF4806"/>
    <property type="match status" value="1"/>
</dbReference>
<accession>A0A3B1JN15</accession>
<proteinExistence type="predicted"/>
<evidence type="ECO:0000313" key="3">
    <source>
        <dbReference type="Ensembl" id="ENSAMXP00000042734.1"/>
    </source>
</evidence>
<evidence type="ECO:0000313" key="4">
    <source>
        <dbReference type="Proteomes" id="UP000018467"/>
    </source>
</evidence>
<feature type="compositionally biased region" description="Pro residues" evidence="1">
    <location>
        <begin position="125"/>
        <end position="134"/>
    </location>
</feature>
<dbReference type="InParanoid" id="A0A3B1JN15"/>
<dbReference type="PANTHER" id="PTHR34153:SF2">
    <property type="entry name" value="SI:CH211-262H13.3-RELATED"/>
    <property type="match status" value="1"/>
</dbReference>
<name>A0A3B1JN15_ASTMX</name>
<dbReference type="GeneTree" id="ENSGT01070000254120"/>
<feature type="region of interest" description="Disordered" evidence="1">
    <location>
        <begin position="112"/>
        <end position="134"/>
    </location>
</feature>
<sequence>MYILVEFEENNSTNIVPEIWYQDGMARWPNYKNDKKINQAIEKKEQPGADWSCHVARVLAKAATYQEARKKMNQSITCCTSELQSEEEDESLLRKKRKRQRSVRLHDYHEEDEELNEECSHRNRPPLPVPPTLPPPTITAVSKSAWENPSFSRETHERPCTQVENSESGSLVREAPVSYREMLNDQVWEPLPTYSEMTNKPTSRKDCGSSSSYLPPRPVSQNKDVWRAAVSFREKTGEPPSVETSRPAHECAEWGTPFRAPRPASQDRGSWRAAVNYREKTAEPPSVETSRPAHECAEWGTPFRAPRPASQDRGSWRAAVNYREKTAEPPSVETSRPAHECAEWGTPFRETEAFSRSQFTFTGHSGQIPCTAAEFHLLTQLESLRQQQVQQTLAINSILTLLQGNQSPSRAEMPKEFLYPLKDLNELERQEIWLQDAGHSAAKANMISYLGTIGGKDLKATVWNILTRLLDNSVAKKVNWKGINSKRSFRDMDLKTVILSAVRKNPLNEKASDVDIERHIIRWFNLSGDRAGGRKNREKYHNM</sequence>
<protein>
    <submittedName>
        <fullName evidence="3">Uncharacterized LOC111197441</fullName>
    </submittedName>
</protein>
<reference evidence="4" key="2">
    <citation type="journal article" date="2014" name="Nat. Commun.">
        <title>The cavefish genome reveals candidate genes for eye loss.</title>
        <authorList>
            <person name="McGaugh S.E."/>
            <person name="Gross J.B."/>
            <person name="Aken B."/>
            <person name="Blin M."/>
            <person name="Borowsky R."/>
            <person name="Chalopin D."/>
            <person name="Hinaux H."/>
            <person name="Jeffery W.R."/>
            <person name="Keene A."/>
            <person name="Ma L."/>
            <person name="Minx P."/>
            <person name="Murphy D."/>
            <person name="O'Quin K.E."/>
            <person name="Retaux S."/>
            <person name="Rohner N."/>
            <person name="Searle S.M."/>
            <person name="Stahl B.A."/>
            <person name="Tabin C."/>
            <person name="Volff J.N."/>
            <person name="Yoshizawa M."/>
            <person name="Warren W.C."/>
        </authorList>
    </citation>
    <scope>NUCLEOTIDE SEQUENCE [LARGE SCALE GENOMIC DNA]</scope>
    <source>
        <strain evidence="4">female</strain>
    </source>
</reference>